<dbReference type="CDD" id="cd06455">
    <property type="entry name" value="M3A_TOP"/>
    <property type="match status" value="1"/>
</dbReference>
<reference evidence="9 10" key="1">
    <citation type="journal article" date="2016" name="Genome Biol. Evol.">
        <title>Divergent and convergent evolution of fungal pathogenicity.</title>
        <authorList>
            <person name="Shang Y."/>
            <person name="Xiao G."/>
            <person name="Zheng P."/>
            <person name="Cen K."/>
            <person name="Zhan S."/>
            <person name="Wang C."/>
        </authorList>
    </citation>
    <scope>NUCLEOTIDE SEQUENCE [LARGE SCALE GENOMIC DNA]</scope>
    <source>
        <strain evidence="9 10">RCEF 1005</strain>
    </source>
</reference>
<dbReference type="OrthoDB" id="534666at2759"/>
<protein>
    <submittedName>
        <fullName evidence="9">Peptidase M3A/M3B</fullName>
    </submittedName>
</protein>
<keyword evidence="3 7" id="KW-0479">Metal-binding</keyword>
<evidence type="ECO:0000256" key="5">
    <source>
        <dbReference type="ARBA" id="ARBA00022833"/>
    </source>
</evidence>
<dbReference type="GO" id="GO:0006518">
    <property type="term" value="P:peptide metabolic process"/>
    <property type="evidence" value="ECO:0007669"/>
    <property type="project" value="TreeGrafter"/>
</dbReference>
<sequence length="670" mass="76522">MLPLSPKLNYTPGEISVRAEKLVQQLRHGIDELVKSVTPRDSTFENTVVPIGHIFNELDDGLAPIQLLESVSPLADVRTAASEAAQRVLAAMETVYQSEDVFGLIDSVKQAKPRHLEEEAERLLSVLHDQCIEHGLKLPAEIRNSLAKLTRRCSELTADFVKNLGLDPGSLWFYEDELNGLSKATLGGLDSNDLGQRCVHLYRTTATVVLRQCKVDKTRRRIFAAREQLYSENVALFKNIVLIRDESARMLGYSSYHQQLVHRRMMKSPQAVMTFLDDIGRQLQPLVAKELETMQELSSNGDPIHLWDFPFYHEKMLLDRYVEKDLVAEYFPTEFVLPRMLSIFERLFSLQITELIDRSDVEVWHEDVKVFRVVDLVDQTFVGFLYTDLYPRVGKYNHAANFPVRPSYTDRHGKYVPSATALICNVPAPTEDAPSLLQHSDVVTIFHELGHGMHDLMGRTKYAMFHGWRGRRDFIEAPSQLLEFWCWLPETLKSMSCHYSHLSEQYRDQWRRTNPGAANMPEEKIPDAFVTALVAAKMLNEGLSTARQVGLALFDMKVYNPASHKELEDLDIAKEYYACIRHGYCTTPHFVYGQEANYYSYTSTRMLAADIWKTCFVKDPMSAQAGLRYRQMVLDKGGSMDEKEMLATYLGREPNLNAFMESIGILNAVV</sequence>
<name>A0A168G4K2_CORDF</name>
<dbReference type="InterPro" id="IPR045090">
    <property type="entry name" value="Pept_M3A_M3B"/>
</dbReference>
<organism evidence="9 10">
    <name type="scientific">Akanthomyces lecanii RCEF 1005</name>
    <dbReference type="NCBI Taxonomy" id="1081108"/>
    <lineage>
        <taxon>Eukaryota</taxon>
        <taxon>Fungi</taxon>
        <taxon>Dikarya</taxon>
        <taxon>Ascomycota</taxon>
        <taxon>Pezizomycotina</taxon>
        <taxon>Sordariomycetes</taxon>
        <taxon>Hypocreomycetidae</taxon>
        <taxon>Hypocreales</taxon>
        <taxon>Cordycipitaceae</taxon>
        <taxon>Akanthomyces</taxon>
        <taxon>Cordyceps confragosa</taxon>
    </lineage>
</organism>
<keyword evidence="4 7" id="KW-0378">Hydrolase</keyword>
<evidence type="ECO:0000256" key="7">
    <source>
        <dbReference type="RuleBase" id="RU003435"/>
    </source>
</evidence>
<dbReference type="GO" id="GO:0005758">
    <property type="term" value="C:mitochondrial intermembrane space"/>
    <property type="evidence" value="ECO:0007669"/>
    <property type="project" value="TreeGrafter"/>
</dbReference>
<evidence type="ECO:0000256" key="2">
    <source>
        <dbReference type="ARBA" id="ARBA00022670"/>
    </source>
</evidence>
<evidence type="ECO:0000313" key="10">
    <source>
        <dbReference type="Proteomes" id="UP000076881"/>
    </source>
</evidence>
<evidence type="ECO:0000256" key="3">
    <source>
        <dbReference type="ARBA" id="ARBA00022723"/>
    </source>
</evidence>
<proteinExistence type="inferred from homology"/>
<dbReference type="PANTHER" id="PTHR11804">
    <property type="entry name" value="PROTEASE M3 THIMET OLIGOPEPTIDASE-RELATED"/>
    <property type="match status" value="1"/>
</dbReference>
<dbReference type="GO" id="GO:0046872">
    <property type="term" value="F:metal ion binding"/>
    <property type="evidence" value="ECO:0007669"/>
    <property type="project" value="UniProtKB-UniRule"/>
</dbReference>
<keyword evidence="10" id="KW-1185">Reference proteome</keyword>
<evidence type="ECO:0000256" key="1">
    <source>
        <dbReference type="ARBA" id="ARBA00006040"/>
    </source>
</evidence>
<evidence type="ECO:0000256" key="4">
    <source>
        <dbReference type="ARBA" id="ARBA00022801"/>
    </source>
</evidence>
<dbReference type="Proteomes" id="UP000076881">
    <property type="component" value="Unassembled WGS sequence"/>
</dbReference>
<keyword evidence="2 7" id="KW-0645">Protease</keyword>
<dbReference type="InterPro" id="IPR024077">
    <property type="entry name" value="Neurolysin/TOP_dom2"/>
</dbReference>
<keyword evidence="5 7" id="KW-0862">Zinc</keyword>
<comment type="similarity">
    <text evidence="1 7">Belongs to the peptidase M3 family.</text>
</comment>
<dbReference type="SUPFAM" id="SSF55486">
    <property type="entry name" value="Metalloproteases ('zincins'), catalytic domain"/>
    <property type="match status" value="1"/>
</dbReference>
<dbReference type="Gene3D" id="3.40.390.10">
    <property type="entry name" value="Collagenase (Catalytic Domain)"/>
    <property type="match status" value="1"/>
</dbReference>
<dbReference type="InterPro" id="IPR024080">
    <property type="entry name" value="Neurolysin/TOP_N"/>
</dbReference>
<dbReference type="InterPro" id="IPR024079">
    <property type="entry name" value="MetalloPept_cat_dom_sf"/>
</dbReference>
<dbReference type="GO" id="GO:0006508">
    <property type="term" value="P:proteolysis"/>
    <property type="evidence" value="ECO:0007669"/>
    <property type="project" value="UniProtKB-KW"/>
</dbReference>
<dbReference type="InterPro" id="IPR001567">
    <property type="entry name" value="Pept_M3A_M3B_dom"/>
</dbReference>
<dbReference type="Pfam" id="PF01432">
    <property type="entry name" value="Peptidase_M3"/>
    <property type="match status" value="1"/>
</dbReference>
<gene>
    <name evidence="9" type="ORF">LEL_05700</name>
</gene>
<accession>A0A168G4K2</accession>
<evidence type="ECO:0000313" key="9">
    <source>
        <dbReference type="EMBL" id="OAA76016.1"/>
    </source>
</evidence>
<dbReference type="FunFam" id="3.40.390.10:FF:000074">
    <property type="entry name" value="Metalloprotease"/>
    <property type="match status" value="1"/>
</dbReference>
<evidence type="ECO:0000259" key="8">
    <source>
        <dbReference type="Pfam" id="PF01432"/>
    </source>
</evidence>
<dbReference type="GO" id="GO:0004222">
    <property type="term" value="F:metalloendopeptidase activity"/>
    <property type="evidence" value="ECO:0007669"/>
    <property type="project" value="InterPro"/>
</dbReference>
<dbReference type="PANTHER" id="PTHR11804:SF84">
    <property type="entry name" value="SACCHAROLYSIN"/>
    <property type="match status" value="1"/>
</dbReference>
<feature type="domain" description="Peptidase M3A/M3B catalytic" evidence="8">
    <location>
        <begin position="209"/>
        <end position="664"/>
    </location>
</feature>
<comment type="cofactor">
    <cofactor evidence="7">
        <name>Zn(2+)</name>
        <dbReference type="ChEBI" id="CHEBI:29105"/>
    </cofactor>
    <text evidence="7">Binds 1 zinc ion.</text>
</comment>
<dbReference type="AlphaFoldDB" id="A0A168G4K2"/>
<dbReference type="Gene3D" id="1.20.1050.40">
    <property type="entry name" value="Endopeptidase. Chain P, domain 1"/>
    <property type="match status" value="1"/>
</dbReference>
<keyword evidence="6 7" id="KW-0482">Metalloprotease</keyword>
<comment type="caution">
    <text evidence="9">The sequence shown here is derived from an EMBL/GenBank/DDBJ whole genome shotgun (WGS) entry which is preliminary data.</text>
</comment>
<dbReference type="EMBL" id="AZHF01000004">
    <property type="protein sequence ID" value="OAA76016.1"/>
    <property type="molecule type" value="Genomic_DNA"/>
</dbReference>
<dbReference type="Gene3D" id="1.10.1370.10">
    <property type="entry name" value="Neurolysin, domain 3"/>
    <property type="match status" value="1"/>
</dbReference>
<evidence type="ECO:0000256" key="6">
    <source>
        <dbReference type="ARBA" id="ARBA00023049"/>
    </source>
</evidence>